<protein>
    <submittedName>
        <fullName evidence="1">Cof-type HAD-IIB family hydrolase</fullName>
    </submittedName>
</protein>
<dbReference type="SUPFAM" id="SSF56784">
    <property type="entry name" value="HAD-like"/>
    <property type="match status" value="1"/>
</dbReference>
<dbReference type="SFLD" id="SFLDG01140">
    <property type="entry name" value="C2.B:_Phosphomannomutase_and_P"/>
    <property type="match status" value="1"/>
</dbReference>
<reference evidence="1" key="1">
    <citation type="journal article" date="2021" name="PeerJ">
        <title>Extensive microbial diversity within the chicken gut microbiome revealed by metagenomics and culture.</title>
        <authorList>
            <person name="Gilroy R."/>
            <person name="Ravi A."/>
            <person name="Getino M."/>
            <person name="Pursley I."/>
            <person name="Horton D.L."/>
            <person name="Alikhan N.F."/>
            <person name="Baker D."/>
            <person name="Gharbi K."/>
            <person name="Hall N."/>
            <person name="Watson M."/>
            <person name="Adriaenssens E.M."/>
            <person name="Foster-Nyarko E."/>
            <person name="Jarju S."/>
            <person name="Secka A."/>
            <person name="Antonio M."/>
            <person name="Oren A."/>
            <person name="Chaudhuri R.R."/>
            <person name="La Ragione R."/>
            <person name="Hildebrand F."/>
            <person name="Pallen M.J."/>
        </authorList>
    </citation>
    <scope>NUCLEOTIDE SEQUENCE</scope>
    <source>
        <strain evidence="1">B5_2728</strain>
    </source>
</reference>
<dbReference type="InterPro" id="IPR000150">
    <property type="entry name" value="Cof"/>
</dbReference>
<dbReference type="PROSITE" id="PS01228">
    <property type="entry name" value="COF_1"/>
    <property type="match status" value="1"/>
</dbReference>
<sequence length="286" mass="31226">MTGYAIGLVGLDMDGTLLNSQHEISPFTQRVLEQVLEKGCEIVPATGRPLGGVPASLLELPGVRYAITANGASVVQLPSGEFLRRAWLERAQVLQVLEVCRGLYASYDVFLNGWGYTQRSAMERVEEWAPRGMVDYIRASRRQVEDSMEFIHQQDTLEKVTLFFQREENRVKARRLLEAVSGLCVTSSLENNLEINAENATKGAALLWLAEHLGLKASQVMACGDSENDVSMLTAAGVGVAMGNARPAIQQQADVCTDTNDGDGVAKALLHFVLEAPQPEIHRVTG</sequence>
<dbReference type="Gene3D" id="3.40.50.1000">
    <property type="entry name" value="HAD superfamily/HAD-like"/>
    <property type="match status" value="1"/>
</dbReference>
<dbReference type="PANTHER" id="PTHR10000">
    <property type="entry name" value="PHOSPHOSERINE PHOSPHATASE"/>
    <property type="match status" value="1"/>
</dbReference>
<evidence type="ECO:0000313" key="2">
    <source>
        <dbReference type="Proteomes" id="UP000713596"/>
    </source>
</evidence>
<dbReference type="GO" id="GO:0000287">
    <property type="term" value="F:magnesium ion binding"/>
    <property type="evidence" value="ECO:0007669"/>
    <property type="project" value="TreeGrafter"/>
</dbReference>
<dbReference type="InterPro" id="IPR006379">
    <property type="entry name" value="HAD-SF_hydro_IIB"/>
</dbReference>
<gene>
    <name evidence="1" type="ORF">H9882_01290</name>
</gene>
<dbReference type="SFLD" id="SFLDS00003">
    <property type="entry name" value="Haloacid_Dehalogenase"/>
    <property type="match status" value="1"/>
</dbReference>
<accession>A0A948T0T2</accession>
<reference evidence="1" key="2">
    <citation type="submission" date="2021-04" db="EMBL/GenBank/DDBJ databases">
        <authorList>
            <person name="Gilroy R."/>
        </authorList>
    </citation>
    <scope>NUCLEOTIDE SEQUENCE</scope>
    <source>
        <strain evidence="1">B5_2728</strain>
    </source>
</reference>
<organism evidence="1 2">
    <name type="scientific">Candidatus Allofournierella pullistercoris</name>
    <dbReference type="NCBI Taxonomy" id="2838597"/>
    <lineage>
        <taxon>Bacteria</taxon>
        <taxon>Bacillati</taxon>
        <taxon>Bacillota</taxon>
        <taxon>Clostridia</taxon>
        <taxon>Eubacteriales</taxon>
        <taxon>Oscillospiraceae</taxon>
        <taxon>Allofournierella</taxon>
    </lineage>
</organism>
<dbReference type="NCBIfam" id="TIGR01484">
    <property type="entry name" value="HAD-SF-IIB"/>
    <property type="match status" value="1"/>
</dbReference>
<dbReference type="Proteomes" id="UP000713596">
    <property type="component" value="Unassembled WGS sequence"/>
</dbReference>
<name>A0A948T0T2_9FIRM</name>
<dbReference type="Pfam" id="PF08282">
    <property type="entry name" value="Hydrolase_3"/>
    <property type="match status" value="1"/>
</dbReference>
<comment type="caution">
    <text evidence="1">The sequence shown here is derived from an EMBL/GenBank/DDBJ whole genome shotgun (WGS) entry which is preliminary data.</text>
</comment>
<dbReference type="PANTHER" id="PTHR10000:SF8">
    <property type="entry name" value="HAD SUPERFAMILY HYDROLASE-LIKE, TYPE 3"/>
    <property type="match status" value="1"/>
</dbReference>
<dbReference type="EMBL" id="JAHLFP010000008">
    <property type="protein sequence ID" value="MBU3805528.1"/>
    <property type="molecule type" value="Genomic_DNA"/>
</dbReference>
<dbReference type="PROSITE" id="PS01229">
    <property type="entry name" value="COF_2"/>
    <property type="match status" value="1"/>
</dbReference>
<dbReference type="InterPro" id="IPR023214">
    <property type="entry name" value="HAD_sf"/>
</dbReference>
<dbReference type="GO" id="GO:0016791">
    <property type="term" value="F:phosphatase activity"/>
    <property type="evidence" value="ECO:0007669"/>
    <property type="project" value="UniProtKB-ARBA"/>
</dbReference>
<keyword evidence="1" id="KW-0378">Hydrolase</keyword>
<dbReference type="AlphaFoldDB" id="A0A948T0T2"/>
<dbReference type="NCBIfam" id="TIGR00099">
    <property type="entry name" value="Cof-subfamily"/>
    <property type="match status" value="1"/>
</dbReference>
<evidence type="ECO:0000313" key="1">
    <source>
        <dbReference type="EMBL" id="MBU3805528.1"/>
    </source>
</evidence>
<dbReference type="InterPro" id="IPR036412">
    <property type="entry name" value="HAD-like_sf"/>
</dbReference>
<proteinExistence type="predicted"/>
<dbReference type="CDD" id="cd07516">
    <property type="entry name" value="HAD_Pase"/>
    <property type="match status" value="1"/>
</dbReference>
<dbReference type="Gene3D" id="3.30.1240.10">
    <property type="match status" value="1"/>
</dbReference>
<dbReference type="GO" id="GO:0005829">
    <property type="term" value="C:cytosol"/>
    <property type="evidence" value="ECO:0007669"/>
    <property type="project" value="TreeGrafter"/>
</dbReference>